<accession>A0A3A9YHE3</accession>
<dbReference type="AlphaFoldDB" id="A0A3A9YHE3"/>
<gene>
    <name evidence="2" type="ORF">D7044_02565</name>
</gene>
<dbReference type="EMBL" id="RAZT01000001">
    <property type="protein sequence ID" value="RKN36538.1"/>
    <property type="molecule type" value="Genomic_DNA"/>
</dbReference>
<evidence type="ECO:0000313" key="2">
    <source>
        <dbReference type="EMBL" id="RKN36538.1"/>
    </source>
</evidence>
<evidence type="ECO:0000313" key="3">
    <source>
        <dbReference type="Proteomes" id="UP000275865"/>
    </source>
</evidence>
<organism evidence="2 3">
    <name type="scientific">Micromonospora musae</name>
    <dbReference type="NCBI Taxonomy" id="1894970"/>
    <lineage>
        <taxon>Bacteria</taxon>
        <taxon>Bacillati</taxon>
        <taxon>Actinomycetota</taxon>
        <taxon>Actinomycetes</taxon>
        <taxon>Micromonosporales</taxon>
        <taxon>Micromonosporaceae</taxon>
        <taxon>Micromonospora</taxon>
    </lineage>
</organism>
<name>A0A3A9YHE3_9ACTN</name>
<dbReference type="Pfam" id="PF20062">
    <property type="entry name" value="DUF6461"/>
    <property type="match status" value="1"/>
</dbReference>
<feature type="region of interest" description="Disordered" evidence="1">
    <location>
        <begin position="42"/>
        <end position="66"/>
    </location>
</feature>
<feature type="compositionally biased region" description="Basic and acidic residues" evidence="1">
    <location>
        <begin position="48"/>
        <end position="58"/>
    </location>
</feature>
<dbReference type="Proteomes" id="UP000275865">
    <property type="component" value="Unassembled WGS sequence"/>
</dbReference>
<evidence type="ECO:0000256" key="1">
    <source>
        <dbReference type="SAM" id="MobiDB-lite"/>
    </source>
</evidence>
<dbReference type="InterPro" id="IPR045592">
    <property type="entry name" value="DUF6461"/>
</dbReference>
<dbReference type="RefSeq" id="WP_120687826.1">
    <property type="nucleotide sequence ID" value="NZ_RAZT01000001.1"/>
</dbReference>
<feature type="region of interest" description="Disordered" evidence="1">
    <location>
        <begin position="79"/>
        <end position="116"/>
    </location>
</feature>
<reference evidence="2 3" key="1">
    <citation type="submission" date="2018-09" db="EMBL/GenBank/DDBJ databases">
        <title>Micromonospora sp. nov. MS1-9, isolated from a root of Musa sp.</title>
        <authorList>
            <person name="Kuncharoen N."/>
            <person name="Kudo T."/>
            <person name="Ohkuma M."/>
            <person name="Yuki M."/>
            <person name="Tanasupawat S."/>
        </authorList>
    </citation>
    <scope>NUCLEOTIDE SEQUENCE [LARGE SCALE GENOMIC DNA]</scope>
    <source>
        <strain evidence="2 3">MS1-9</strain>
    </source>
</reference>
<proteinExistence type="predicted"/>
<sequence length="644" mass="67146">MVSERGYAVLDVSDRLVDELLPPVAAAMRALGGLIPSGPAARLGRLGTPDEARQERRSTLGRAGHGRVAVRSLQAPVAAQRKSAAPVGLRRLGTLNPQELPRVAQRPDPTPAEPATTAALRGLGPLLPERLLGALELTVAGAEAADVPGLATYLPPPPAGGRFGFASTGQESEPLTAALLVEGLRPGLADLVLALTRRLAAHPSVAPLLAEMSDAGDEPAIAAQHGKTHLALAVAVAHTVVGPAQVPPVVDRAAAVVGIGIGAAAVVLRETPTPPTYAPALLEKVRAEYLLPRQSYGSVPVSGHRFGLVEGAFPDAADLPDNALVTVVDGGAVIRTGRADGAVRVHLTVLAEAPPEVAAGWEEVVEVSWRAAEGLASVLGPDGTSEPQLRAQTPPWPGDYRLRVHARGRAETEDPDAETYELMVWAAPAAAEVVHRRADRPGDRVPGETAPVRAPRPEQAYRWIRRSSLSEAATVTVTTGATVEEVLNAFGADPKRPEPIPSIEEDLFAGDANFPWVTVLDAGPAILAVEFNGFRGSRGPVLRRASAGGRAASMFWNAHALTRLSFAEHGRLLAAFEPGTVGDLDPKVAAEPAIAAALAGLDLDDHVDRRQKGLVAVERFTGHGITAADLDRITAAGIGYRIVP</sequence>
<comment type="caution">
    <text evidence="2">The sequence shown here is derived from an EMBL/GenBank/DDBJ whole genome shotgun (WGS) entry which is preliminary data.</text>
</comment>
<protein>
    <submittedName>
        <fullName evidence="2">Uncharacterized protein</fullName>
    </submittedName>
</protein>